<dbReference type="EC" id="1.1.3.6" evidence="13"/>
<accession>A0A136J800</accession>
<dbReference type="Gene3D" id="3.50.50.60">
    <property type="entry name" value="FAD/NAD(P)-binding domain"/>
    <property type="match status" value="3"/>
</dbReference>
<evidence type="ECO:0000259" key="18">
    <source>
        <dbReference type="Pfam" id="PF05199"/>
    </source>
</evidence>
<dbReference type="SUPFAM" id="SSF53474">
    <property type="entry name" value="alpha/beta-Hydrolases"/>
    <property type="match status" value="1"/>
</dbReference>
<dbReference type="GO" id="GO:0016995">
    <property type="term" value="F:cholesterol oxidase activity"/>
    <property type="evidence" value="ECO:0007669"/>
    <property type="project" value="UniProtKB-EC"/>
</dbReference>
<dbReference type="InterPro" id="IPR036188">
    <property type="entry name" value="FAD/NAD-bd_sf"/>
</dbReference>
<dbReference type="InterPro" id="IPR029058">
    <property type="entry name" value="AB_hydrolase_fold"/>
</dbReference>
<dbReference type="InterPro" id="IPR007867">
    <property type="entry name" value="GMC_OxRtase_C"/>
</dbReference>
<keyword evidence="6" id="KW-0560">Oxidoreductase</keyword>
<keyword evidence="5" id="KW-0274">FAD</keyword>
<evidence type="ECO:0000313" key="19">
    <source>
        <dbReference type="EMBL" id="KXJ93303.1"/>
    </source>
</evidence>
<dbReference type="GO" id="GO:0008203">
    <property type="term" value="P:cholesterol metabolic process"/>
    <property type="evidence" value="ECO:0007669"/>
    <property type="project" value="UniProtKB-KW"/>
</dbReference>
<evidence type="ECO:0000256" key="13">
    <source>
        <dbReference type="ARBA" id="ARBA00049723"/>
    </source>
</evidence>
<evidence type="ECO:0000313" key="20">
    <source>
        <dbReference type="Proteomes" id="UP000070501"/>
    </source>
</evidence>
<name>A0A136J800_9PEZI</name>
<reference evidence="20" key="1">
    <citation type="submission" date="2016-02" db="EMBL/GenBank/DDBJ databases">
        <title>Draft genome sequence of Microdochium bolleyi, a fungal endophyte of beachgrass.</title>
        <authorList>
            <consortium name="DOE Joint Genome Institute"/>
            <person name="David A.S."/>
            <person name="May G."/>
            <person name="Haridas S."/>
            <person name="Lim J."/>
            <person name="Wang M."/>
            <person name="Labutti K."/>
            <person name="Lipzen A."/>
            <person name="Barry K."/>
            <person name="Grigoriev I.V."/>
        </authorList>
    </citation>
    <scope>NUCLEOTIDE SEQUENCE [LARGE SCALE GENOMIC DNA]</scope>
    <source>
        <strain evidence="20">J235TASD1</strain>
    </source>
</reference>
<keyword evidence="7" id="KW-0443">Lipid metabolism</keyword>
<dbReference type="Pfam" id="PF05199">
    <property type="entry name" value="GMC_oxred_C"/>
    <property type="match status" value="1"/>
</dbReference>
<dbReference type="Pfam" id="PF00732">
    <property type="entry name" value="GMC_oxred_N"/>
    <property type="match status" value="1"/>
</dbReference>
<feature type="region of interest" description="Disordered" evidence="16">
    <location>
        <begin position="21"/>
        <end position="55"/>
    </location>
</feature>
<dbReference type="InParanoid" id="A0A136J800"/>
<evidence type="ECO:0000256" key="9">
    <source>
        <dbReference type="ARBA" id="ARBA00023221"/>
    </source>
</evidence>
<keyword evidence="9" id="KW-0753">Steroid metabolism</keyword>
<dbReference type="EC" id="5.3.3.1" evidence="11"/>
<evidence type="ECO:0000256" key="1">
    <source>
        <dbReference type="ARBA" id="ARBA00001974"/>
    </source>
</evidence>
<dbReference type="SUPFAM" id="SSF51905">
    <property type="entry name" value="FAD/NAD(P)-binding domain"/>
    <property type="match status" value="1"/>
</dbReference>
<evidence type="ECO:0000256" key="7">
    <source>
        <dbReference type="ARBA" id="ARBA00023098"/>
    </source>
</evidence>
<dbReference type="Gene3D" id="3.40.50.1820">
    <property type="entry name" value="alpha/beta hydrolase"/>
    <property type="match status" value="1"/>
</dbReference>
<keyword evidence="8" id="KW-1207">Sterol metabolism</keyword>
<evidence type="ECO:0000256" key="8">
    <source>
        <dbReference type="ARBA" id="ARBA00023166"/>
    </source>
</evidence>
<keyword evidence="3" id="KW-0153">Cholesterol metabolism</keyword>
<dbReference type="InterPro" id="IPR000172">
    <property type="entry name" value="GMC_OxRdtase_N"/>
</dbReference>
<dbReference type="PANTHER" id="PTHR47470">
    <property type="entry name" value="CHOLESTEROL OXIDASE"/>
    <property type="match status" value="1"/>
</dbReference>
<evidence type="ECO:0000256" key="14">
    <source>
        <dbReference type="ARBA" id="ARBA00049744"/>
    </source>
</evidence>
<evidence type="ECO:0000259" key="17">
    <source>
        <dbReference type="Pfam" id="PF00732"/>
    </source>
</evidence>
<comment type="cofactor">
    <cofactor evidence="1">
        <name>FAD</name>
        <dbReference type="ChEBI" id="CHEBI:57692"/>
    </cofactor>
</comment>
<evidence type="ECO:0000256" key="16">
    <source>
        <dbReference type="SAM" id="MobiDB-lite"/>
    </source>
</evidence>
<dbReference type="OrthoDB" id="9974421at2759"/>
<dbReference type="GO" id="GO:0050660">
    <property type="term" value="F:flavin adenine dinucleotide binding"/>
    <property type="evidence" value="ECO:0007669"/>
    <property type="project" value="InterPro"/>
</dbReference>
<evidence type="ECO:0000256" key="11">
    <source>
        <dbReference type="ARBA" id="ARBA00038856"/>
    </source>
</evidence>
<evidence type="ECO:0000256" key="2">
    <source>
        <dbReference type="ARBA" id="ARBA00010790"/>
    </source>
</evidence>
<protein>
    <recommendedName>
        <fullName evidence="14">Cholesterol oxidase</fullName>
        <ecNumber evidence="13">1.1.3.6</ecNumber>
        <ecNumber evidence="11">5.3.3.1</ecNumber>
    </recommendedName>
    <alternativeName>
        <fullName evidence="15">Cholesterol isomerase</fullName>
    </alternativeName>
</protein>
<dbReference type="Proteomes" id="UP000070501">
    <property type="component" value="Unassembled WGS sequence"/>
</dbReference>
<evidence type="ECO:0000256" key="12">
    <source>
        <dbReference type="ARBA" id="ARBA00049645"/>
    </source>
</evidence>
<organism evidence="19 20">
    <name type="scientific">Microdochium bolleyi</name>
    <dbReference type="NCBI Taxonomy" id="196109"/>
    <lineage>
        <taxon>Eukaryota</taxon>
        <taxon>Fungi</taxon>
        <taxon>Dikarya</taxon>
        <taxon>Ascomycota</taxon>
        <taxon>Pezizomycotina</taxon>
        <taxon>Sordariomycetes</taxon>
        <taxon>Xylariomycetidae</taxon>
        <taxon>Xylariales</taxon>
        <taxon>Microdochiaceae</taxon>
        <taxon>Microdochium</taxon>
    </lineage>
</organism>
<dbReference type="STRING" id="196109.A0A136J800"/>
<evidence type="ECO:0000256" key="5">
    <source>
        <dbReference type="ARBA" id="ARBA00022827"/>
    </source>
</evidence>
<evidence type="ECO:0000256" key="10">
    <source>
        <dbReference type="ARBA" id="ARBA00023235"/>
    </source>
</evidence>
<keyword evidence="20" id="KW-1185">Reference proteome</keyword>
<proteinExistence type="inferred from homology"/>
<dbReference type="EMBL" id="KQ964248">
    <property type="protein sequence ID" value="KXJ93303.1"/>
    <property type="molecule type" value="Genomic_DNA"/>
</dbReference>
<keyword evidence="10" id="KW-0413">Isomerase</keyword>
<sequence>MPSATNRETFPVLNGMKHSATFPVNGHLHPENDAASRSNVSFAEPSRSRGSSFVDVSQPIGVQTNLPPQPINTSHRVPSMGVHEDEAGGPQSASRARIRTWSDDPKVARFPRIAKPVELMRSSYDCIVIGSGYGGGVAASRMARAGESVCLLERGKEKWPGEYPSDTGESLEEIHYSGEVCPRFLPKSTVKGGDPTGMFHLIFGNGQNALVGNALGGTSLINANVFLEADEDTLRLEPWPQEIRDDPKSLDKYYQKAADMLEPTTYPEDWPDLPKLDLLERQAENLNMKDKFRRVRQTTRFRNGPNSCGVEMSASALTGQDATGLNDGSKNTTLVTYLADAWNWGAELFCESEVRHVAKAPDREGYIVYFAWHGRNRGHFPANLHGDLMWVHAKKAVFFGAGAIGTTEILLRSKEMGLELSDKVGQNMSGNGDILAFSYNTDHHVNAVGQSFPSPYNPVGPCIAGIIDNRMGHENPEDGYVIEEGTVPKALAPFLQAMFELLPGSKAPTGESLFERVKGNMARAGSFLLGPYFRNGAVQRSQIFLIMSHDSNQAILTLKDDKPVLEFVGVGRSDHVKELHHILEKATKSVGGTFVPSPFQSLLGQQQVTVHPIGGACMARDGTGSTGATNHRGELFTGYEEETHSGLIVTDAAVIPTALGANPFATITALAERTLDLYAQRENLQIATDKNGILDLFGSPRRARRTRKHSAAVCSIEKEESQSIISAKSAMASARRNADGGFGFTEVMSGFIHHDPHLVRDNQETYELAARTAKSLCETARFFLSVQSFNTRSIVYDPEHKAMLTGTFACPTIPGSPFMVQRGDFNLFLLDHKAPGTRNLTYDFDMTGVNGKRLHFHGYKVVDSSVALAPFQFWRSTSTLYVTITETFSGSDYDPEGDEDGLRGKIIAKGIMRIQPQDLMSEVLTLTPTGSSLLKKVVSATKFFTFFTRKSMSLFLAPLTPLQYPSPTYAGFINDTVPNRCYKIKASDGVITSMHVWEPTNKALPAKNLVMIPGAAVDHQVYALPTIRYNAVNYFSRAGYRIFVPVHRIGAIMVAQNDWTTFDARLDLKAALEKIREDYGEDPLYVISHCMGGGVLSSALLDGTVPASWIKGITASQVFMNPVWATMNMIKILASPIPADTLYRTVFGKWFSCSTGRDDSYLQKLLNEAMRFMPTERKEICNNASCHRVSFVFGRAWNHKNLNEATHRQLDRFFGGVNMTLLHLLMKMGSEGATYANGPLFERLDTPENIRRLRGIPILFFHGRDNKVLSLESTQRSYEVLTDTFGTRFDDGVQYRRRVVPDYGHLDCWMGRNAWKDVYPFVREEMDRVMRGEDYKFVHPDDEWKRMVSTGALNY</sequence>
<dbReference type="PANTHER" id="PTHR47470:SF1">
    <property type="entry name" value="FAD-DEPENDENT OXIDOREDUCTASE 2 FAD BINDING DOMAIN-CONTAINING PROTEIN"/>
    <property type="match status" value="1"/>
</dbReference>
<feature type="domain" description="Glucose-methanol-choline oxidoreductase C-terminal" evidence="18">
    <location>
        <begin position="608"/>
        <end position="671"/>
    </location>
</feature>
<dbReference type="GO" id="GO:0004769">
    <property type="term" value="F:steroid Delta-isomerase activity"/>
    <property type="evidence" value="ECO:0007669"/>
    <property type="project" value="UniProtKB-EC"/>
</dbReference>
<evidence type="ECO:0000256" key="6">
    <source>
        <dbReference type="ARBA" id="ARBA00023002"/>
    </source>
</evidence>
<evidence type="ECO:0000256" key="3">
    <source>
        <dbReference type="ARBA" id="ARBA00022548"/>
    </source>
</evidence>
<evidence type="ECO:0000256" key="15">
    <source>
        <dbReference type="ARBA" id="ARBA00049778"/>
    </source>
</evidence>
<dbReference type="InterPro" id="IPR052542">
    <property type="entry name" value="Cholesterol_Oxidase"/>
</dbReference>
<comment type="pathway">
    <text evidence="12">Steroid metabolism; cholesterol degradation.</text>
</comment>
<evidence type="ECO:0000256" key="4">
    <source>
        <dbReference type="ARBA" id="ARBA00022630"/>
    </source>
</evidence>
<comment type="similarity">
    <text evidence="2">Belongs to the GMC oxidoreductase family.</text>
</comment>
<feature type="domain" description="Glucose-methanol-choline oxidoreductase N-terminal" evidence="17">
    <location>
        <begin position="141"/>
        <end position="428"/>
    </location>
</feature>
<gene>
    <name evidence="19" type="ORF">Micbo1qcDRAFT_133610</name>
</gene>
<keyword evidence="4" id="KW-0285">Flavoprotein</keyword>